<comment type="caution">
    <text evidence="1">The sequence shown here is derived from an EMBL/GenBank/DDBJ whole genome shotgun (WGS) entry which is preliminary data.</text>
</comment>
<accession>A0ABV9H7Z7</accession>
<reference evidence="2" key="1">
    <citation type="journal article" date="2019" name="Int. J. Syst. Evol. Microbiol.">
        <title>The Global Catalogue of Microorganisms (GCM) 10K type strain sequencing project: providing services to taxonomists for standard genome sequencing and annotation.</title>
        <authorList>
            <consortium name="The Broad Institute Genomics Platform"/>
            <consortium name="The Broad Institute Genome Sequencing Center for Infectious Disease"/>
            <person name="Wu L."/>
            <person name="Ma J."/>
        </authorList>
    </citation>
    <scope>NUCLEOTIDE SEQUENCE [LARGE SCALE GENOMIC DNA]</scope>
    <source>
        <strain evidence="2">CGMCC 1.15731</strain>
    </source>
</reference>
<evidence type="ECO:0000313" key="1">
    <source>
        <dbReference type="EMBL" id="MFC4626489.1"/>
    </source>
</evidence>
<organism evidence="1 2">
    <name type="scientific">Daeguia caeni</name>
    <dbReference type="NCBI Taxonomy" id="439612"/>
    <lineage>
        <taxon>Bacteria</taxon>
        <taxon>Pseudomonadati</taxon>
        <taxon>Pseudomonadota</taxon>
        <taxon>Alphaproteobacteria</taxon>
        <taxon>Hyphomicrobiales</taxon>
        <taxon>Brucellaceae</taxon>
        <taxon>Daeguia</taxon>
    </lineage>
</organism>
<dbReference type="Proteomes" id="UP001596042">
    <property type="component" value="Unassembled WGS sequence"/>
</dbReference>
<dbReference type="EMBL" id="JBHSEL010000126">
    <property type="protein sequence ID" value="MFC4626489.1"/>
    <property type="molecule type" value="Genomic_DNA"/>
</dbReference>
<proteinExistence type="predicted"/>
<gene>
    <name evidence="1" type="ORF">ACFO1V_14970</name>
</gene>
<evidence type="ECO:0000313" key="2">
    <source>
        <dbReference type="Proteomes" id="UP001596042"/>
    </source>
</evidence>
<sequence>MVADMKNKAHYVETHDEQVLRGVSFSDIDPAAKDLTTIRLQPKFQPASLAEKK</sequence>
<protein>
    <submittedName>
        <fullName evidence="1">Uncharacterized protein</fullName>
    </submittedName>
</protein>
<keyword evidence="2" id="KW-1185">Reference proteome</keyword>
<name>A0ABV9H7Z7_9HYPH</name>
<dbReference type="RefSeq" id="WP_374830607.1">
    <property type="nucleotide sequence ID" value="NZ_JBHEEZ010000005.1"/>
</dbReference>